<organism evidence="1 2">
    <name type="scientific">Diphasiastrum complanatum</name>
    <name type="common">Issler's clubmoss</name>
    <name type="synonym">Lycopodium complanatum</name>
    <dbReference type="NCBI Taxonomy" id="34168"/>
    <lineage>
        <taxon>Eukaryota</taxon>
        <taxon>Viridiplantae</taxon>
        <taxon>Streptophyta</taxon>
        <taxon>Embryophyta</taxon>
        <taxon>Tracheophyta</taxon>
        <taxon>Lycopodiopsida</taxon>
        <taxon>Lycopodiales</taxon>
        <taxon>Lycopodiaceae</taxon>
        <taxon>Lycopodioideae</taxon>
        <taxon>Diphasiastrum</taxon>
    </lineage>
</organism>
<reference evidence="2" key="1">
    <citation type="journal article" date="2024" name="Proc. Natl. Acad. Sci. U.S.A.">
        <title>Extraordinary preservation of gene collinearity over three hundred million years revealed in homosporous lycophytes.</title>
        <authorList>
            <person name="Li C."/>
            <person name="Wickell D."/>
            <person name="Kuo L.Y."/>
            <person name="Chen X."/>
            <person name="Nie B."/>
            <person name="Liao X."/>
            <person name="Peng D."/>
            <person name="Ji J."/>
            <person name="Jenkins J."/>
            <person name="Williams M."/>
            <person name="Shu S."/>
            <person name="Plott C."/>
            <person name="Barry K."/>
            <person name="Rajasekar S."/>
            <person name="Grimwood J."/>
            <person name="Han X."/>
            <person name="Sun S."/>
            <person name="Hou Z."/>
            <person name="He W."/>
            <person name="Dai G."/>
            <person name="Sun C."/>
            <person name="Schmutz J."/>
            <person name="Leebens-Mack J.H."/>
            <person name="Li F.W."/>
            <person name="Wang L."/>
        </authorList>
    </citation>
    <scope>NUCLEOTIDE SEQUENCE [LARGE SCALE GENOMIC DNA]</scope>
    <source>
        <strain evidence="2">cv. PW_Plant_1</strain>
    </source>
</reference>
<evidence type="ECO:0000313" key="2">
    <source>
        <dbReference type="Proteomes" id="UP001162992"/>
    </source>
</evidence>
<name>A0ACC2AIH3_DIPCM</name>
<dbReference type="EMBL" id="CM055112">
    <property type="protein sequence ID" value="KAJ7517378.1"/>
    <property type="molecule type" value="Genomic_DNA"/>
</dbReference>
<proteinExistence type="predicted"/>
<dbReference type="Proteomes" id="UP001162992">
    <property type="component" value="Chromosome 21"/>
</dbReference>
<evidence type="ECO:0000313" key="1">
    <source>
        <dbReference type="EMBL" id="KAJ7517378.1"/>
    </source>
</evidence>
<comment type="caution">
    <text evidence="1">The sequence shown here is derived from an EMBL/GenBank/DDBJ whole genome shotgun (WGS) entry which is preliminary data.</text>
</comment>
<gene>
    <name evidence="1" type="ORF">O6H91_21G021000</name>
</gene>
<keyword evidence="2" id="KW-1185">Reference proteome</keyword>
<sequence>MAKQKEIALIFEDFMTRVLDFENMQKLGSQMLAGFQQDLDLFGRPPLHDTSNVVADLFARNPSVRATNYMEAGCRHSYMDKLVVSKLDTHFKKLHNHIMQVHENMLNLQSLVEKANNMMHEELSSMLEKANISEDAEIADSNDNSTEVFTGMKRNKTLRQPHDYVTMMALLLAMLEKEYEMQERIVTSLGLDTPEEVLQSYCLMWTLRPYVDEQVFESAVSWS</sequence>
<protein>
    <submittedName>
        <fullName evidence="1">Uncharacterized protein</fullName>
    </submittedName>
</protein>
<accession>A0ACC2AIH3</accession>